<dbReference type="AlphaFoldDB" id="A0A2P7NS68"/>
<evidence type="ECO:0008006" key="4">
    <source>
        <dbReference type="Google" id="ProtNLM"/>
    </source>
</evidence>
<comment type="caution">
    <text evidence="2">The sequence shown here is derived from an EMBL/GenBank/DDBJ whole genome shotgun (WGS) entry which is preliminary data.</text>
</comment>
<sequence length="171" mass="18732">MKSKTPQPLFTAPRQLAGMLVLGLLVCAQAHSAEEFNINPNEVPDTCNADLAQVRVTVNGVQPGGVLNVELYHDPEQFLFKKGRTRKVRAPAAEGPQKVCINLEQPGTYAVAAYHDLDANRKLKKQWNLLPSEPFGLSNNPEQHVGFPKFSDSAFTTTDLGADIVIDLKQP</sequence>
<keyword evidence="3" id="KW-1185">Reference proteome</keyword>
<organism evidence="2 3">
    <name type="scientific">Nitrosomonas supralitoralis</name>
    <dbReference type="NCBI Taxonomy" id="2116706"/>
    <lineage>
        <taxon>Bacteria</taxon>
        <taxon>Pseudomonadati</taxon>
        <taxon>Pseudomonadota</taxon>
        <taxon>Betaproteobacteria</taxon>
        <taxon>Nitrosomonadales</taxon>
        <taxon>Nitrosomonadaceae</taxon>
        <taxon>Nitrosomonas</taxon>
    </lineage>
</organism>
<dbReference type="Pfam" id="PF09912">
    <property type="entry name" value="DUF2141"/>
    <property type="match status" value="1"/>
</dbReference>
<evidence type="ECO:0000256" key="1">
    <source>
        <dbReference type="SAM" id="SignalP"/>
    </source>
</evidence>
<feature type="chain" id="PRO_5015116670" description="DUF2141 domain-containing protein" evidence="1">
    <location>
        <begin position="33"/>
        <end position="171"/>
    </location>
</feature>
<name>A0A2P7NS68_9PROT</name>
<protein>
    <recommendedName>
        <fullName evidence="4">DUF2141 domain-containing protein</fullName>
    </recommendedName>
</protein>
<accession>A0A2P7NS68</accession>
<dbReference type="OrthoDB" id="9788332at2"/>
<proteinExistence type="predicted"/>
<evidence type="ECO:0000313" key="2">
    <source>
        <dbReference type="EMBL" id="PSJ16307.1"/>
    </source>
</evidence>
<dbReference type="RefSeq" id="WP_106707923.1">
    <property type="nucleotide sequence ID" value="NZ_PXXU01000057.1"/>
</dbReference>
<keyword evidence="1" id="KW-0732">Signal</keyword>
<reference evidence="2 3" key="1">
    <citation type="submission" date="2018-03" db="EMBL/GenBank/DDBJ databases">
        <title>Draft genome of Nitrosomonas supralitoralis APG5.</title>
        <authorList>
            <person name="Urakawa H."/>
            <person name="Lopez J.V."/>
        </authorList>
    </citation>
    <scope>NUCLEOTIDE SEQUENCE [LARGE SCALE GENOMIC DNA]</scope>
    <source>
        <strain evidence="2 3">APG5</strain>
    </source>
</reference>
<dbReference type="Proteomes" id="UP000241912">
    <property type="component" value="Unassembled WGS sequence"/>
</dbReference>
<dbReference type="InterPro" id="IPR018673">
    <property type="entry name" value="DUF2141"/>
</dbReference>
<evidence type="ECO:0000313" key="3">
    <source>
        <dbReference type="Proteomes" id="UP000241912"/>
    </source>
</evidence>
<gene>
    <name evidence="2" type="ORF">C7H79_14225</name>
</gene>
<dbReference type="EMBL" id="PXXU01000057">
    <property type="protein sequence ID" value="PSJ16307.1"/>
    <property type="molecule type" value="Genomic_DNA"/>
</dbReference>
<feature type="signal peptide" evidence="1">
    <location>
        <begin position="1"/>
        <end position="32"/>
    </location>
</feature>